<proteinExistence type="predicted"/>
<accession>A0A256JVG8</accession>
<feature type="region of interest" description="Disordered" evidence="1">
    <location>
        <begin position="1"/>
        <end position="34"/>
    </location>
</feature>
<organism evidence="2 3">
    <name type="scientific">Halorubrum ezzemoulense</name>
    <name type="common">Halorubrum chaoviator</name>
    <dbReference type="NCBI Taxonomy" id="337243"/>
    <lineage>
        <taxon>Archaea</taxon>
        <taxon>Methanobacteriati</taxon>
        <taxon>Methanobacteriota</taxon>
        <taxon>Stenosarchaea group</taxon>
        <taxon>Halobacteria</taxon>
        <taxon>Halobacteriales</taxon>
        <taxon>Haloferacaceae</taxon>
        <taxon>Halorubrum</taxon>
    </lineage>
</organism>
<evidence type="ECO:0000313" key="3">
    <source>
        <dbReference type="Proteomes" id="UP000216925"/>
    </source>
</evidence>
<protein>
    <submittedName>
        <fullName evidence="2">Uncharacterized protein</fullName>
    </submittedName>
</protein>
<reference evidence="2 3" key="1">
    <citation type="journal article" date="2014" name="Front. Microbiol.">
        <title>Population and genomic analysis of the genus Halorubrum.</title>
        <authorList>
            <person name="Fullmer M.S."/>
            <person name="Soucy S.M."/>
            <person name="Swithers K.S."/>
            <person name="Makkay A.M."/>
            <person name="Wheeler R."/>
            <person name="Ventosa A."/>
            <person name="Gogarten J.P."/>
            <person name="Papke R.T."/>
        </authorList>
    </citation>
    <scope>NUCLEOTIDE SEQUENCE [LARGE SCALE GENOMIC DNA]</scope>
    <source>
        <strain evidence="2 3">Ec15</strain>
    </source>
</reference>
<dbReference type="EMBL" id="NHPD01000049">
    <property type="protein sequence ID" value="OYR72613.1"/>
    <property type="molecule type" value="Genomic_DNA"/>
</dbReference>
<dbReference type="AlphaFoldDB" id="A0A256JVG8"/>
<dbReference type="Proteomes" id="UP000216925">
    <property type="component" value="Unassembled WGS sequence"/>
</dbReference>
<evidence type="ECO:0000313" key="2">
    <source>
        <dbReference type="EMBL" id="OYR72613.1"/>
    </source>
</evidence>
<dbReference type="RefSeq" id="WP_143420674.1">
    <property type="nucleotide sequence ID" value="NZ_NHPD01000049.1"/>
</dbReference>
<gene>
    <name evidence="2" type="ORF">DJ76_12115</name>
</gene>
<evidence type="ECO:0000256" key="1">
    <source>
        <dbReference type="SAM" id="MobiDB-lite"/>
    </source>
</evidence>
<feature type="compositionally biased region" description="Basic and acidic residues" evidence="1">
    <location>
        <begin position="1"/>
        <end position="12"/>
    </location>
</feature>
<comment type="caution">
    <text evidence="2">The sequence shown here is derived from an EMBL/GenBank/DDBJ whole genome shotgun (WGS) entry which is preliminary data.</text>
</comment>
<name>A0A256JVG8_HALEZ</name>
<sequence>MTEPDSTAREGRQGLTMNGKVATRKTPETAATEHPAVLDVDVTGDRALASVEKGDISLVVEAPAGISAVELEATLAGVPESIEKTAERFEATETDESATGGGGA</sequence>